<evidence type="ECO:0000313" key="2">
    <source>
        <dbReference type="Proteomes" id="UP000182089"/>
    </source>
</evidence>
<gene>
    <name evidence="1" type="ORF">SAMN05216431_10813</name>
</gene>
<organism evidence="1 2">
    <name type="scientific">Ligilactobacillus ruminis</name>
    <dbReference type="NCBI Taxonomy" id="1623"/>
    <lineage>
        <taxon>Bacteria</taxon>
        <taxon>Bacillati</taxon>
        <taxon>Bacillota</taxon>
        <taxon>Bacilli</taxon>
        <taxon>Lactobacillales</taxon>
        <taxon>Lactobacillaceae</taxon>
        <taxon>Ligilactobacillus</taxon>
    </lineage>
</organism>
<accession>A0ABY1AC36</accession>
<comment type="caution">
    <text evidence="1">The sequence shown here is derived from an EMBL/GenBank/DDBJ whole genome shotgun (WGS) entry which is preliminary data.</text>
</comment>
<dbReference type="Proteomes" id="UP000182089">
    <property type="component" value="Unassembled WGS sequence"/>
</dbReference>
<sequence length="393" mass="45785">MKLYADQKLMKVADKIALGQTEPTQTAYLSNMRKKSKPLMDEWHLQSKIVAGNKLYFLIQAEIGFVLVFDEQNMQIRKLLSNVLHELQVFGAQRNLYYESMFAGNNVTPTLEQDFVFELDLHELETQRFKEALKLPNHFQALVEYSAVLTYANQPHAVGGGFDYFCEQAYRLEMKANTQKKVPAYVDLKADFADYQQWNEFYLLGKEDPNFRKIRKQILANNYRLLDQLSKILKQKRKLSDKSANYEVKIVAKFINDYLLATKIETPSSNLFEIGDYLMQYYYTAMTSQKDFQQIAQEKNEIAQALDDLYHFMSRTGMIKKSDYDKVVSCLKEALLWTKEKDDGTATDFSTPTLADFMAIYTNLPHDLQKQFLNDFNMDSLDDVYQVFGEEAK</sequence>
<proteinExistence type="predicted"/>
<protein>
    <submittedName>
        <fullName evidence="1">Uncharacterized protein</fullName>
    </submittedName>
</protein>
<reference evidence="1 2" key="1">
    <citation type="submission" date="2016-10" db="EMBL/GenBank/DDBJ databases">
        <authorList>
            <person name="Varghese N."/>
            <person name="Submissions S."/>
        </authorList>
    </citation>
    <scope>NUCLEOTIDE SEQUENCE [LARGE SCALE GENOMIC DNA]</scope>
    <source>
        <strain evidence="1 2">WC1T17</strain>
    </source>
</reference>
<dbReference type="EMBL" id="FOCC01000008">
    <property type="protein sequence ID" value="SEM74681.1"/>
    <property type="molecule type" value="Genomic_DNA"/>
</dbReference>
<name>A0ABY1AC36_9LACO</name>
<evidence type="ECO:0000313" key="1">
    <source>
        <dbReference type="EMBL" id="SEM74681.1"/>
    </source>
</evidence>